<feature type="non-terminal residue" evidence="2">
    <location>
        <position position="52"/>
    </location>
</feature>
<evidence type="ECO:0000313" key="2">
    <source>
        <dbReference type="EMBL" id="CEK99005.1"/>
    </source>
</evidence>
<organism evidence="2">
    <name type="scientific">Arion vulgaris</name>
    <dbReference type="NCBI Taxonomy" id="1028688"/>
    <lineage>
        <taxon>Eukaryota</taxon>
        <taxon>Metazoa</taxon>
        <taxon>Spiralia</taxon>
        <taxon>Lophotrochozoa</taxon>
        <taxon>Mollusca</taxon>
        <taxon>Gastropoda</taxon>
        <taxon>Heterobranchia</taxon>
        <taxon>Euthyneura</taxon>
        <taxon>Panpulmonata</taxon>
        <taxon>Eupulmonata</taxon>
        <taxon>Stylommatophora</taxon>
        <taxon>Helicina</taxon>
        <taxon>Arionoidea</taxon>
        <taxon>Arionidae</taxon>
        <taxon>Arion</taxon>
    </lineage>
</organism>
<evidence type="ECO:0000256" key="1">
    <source>
        <dbReference type="SAM" id="MobiDB-lite"/>
    </source>
</evidence>
<feature type="compositionally biased region" description="Basic and acidic residues" evidence="1">
    <location>
        <begin position="19"/>
        <end position="33"/>
    </location>
</feature>
<accession>A0A0B7C3K5</accession>
<dbReference type="EMBL" id="HACG01052134">
    <property type="protein sequence ID" value="CEK99005.1"/>
    <property type="molecule type" value="Transcribed_RNA"/>
</dbReference>
<feature type="compositionally biased region" description="Polar residues" evidence="1">
    <location>
        <begin position="1"/>
        <end position="11"/>
    </location>
</feature>
<feature type="region of interest" description="Disordered" evidence="1">
    <location>
        <begin position="1"/>
        <end position="52"/>
    </location>
</feature>
<reference evidence="2" key="1">
    <citation type="submission" date="2014-12" db="EMBL/GenBank/DDBJ databases">
        <title>Insight into the proteome of Arion vulgaris.</title>
        <authorList>
            <person name="Aradska J."/>
            <person name="Bulat T."/>
            <person name="Smidak R."/>
            <person name="Sarate P."/>
            <person name="Gangsoo J."/>
            <person name="Sialana F."/>
            <person name="Bilban M."/>
            <person name="Lubec G."/>
        </authorList>
    </citation>
    <scope>NUCLEOTIDE SEQUENCE</scope>
    <source>
        <tissue evidence="2">Skin</tissue>
    </source>
</reference>
<protein>
    <submittedName>
        <fullName evidence="2">Uncharacterized protein</fullName>
    </submittedName>
</protein>
<dbReference type="AlphaFoldDB" id="A0A0B7C3K5"/>
<proteinExistence type="predicted"/>
<gene>
    <name evidence="2" type="primary">ORF220173</name>
</gene>
<sequence>MNSRDQTFRLSRQNKHKTKQEDKHVTTTEHTHTEWNMSHKSVTRRQKRHNYR</sequence>
<name>A0A0B7C3K5_9EUPU</name>
<feature type="compositionally biased region" description="Basic residues" evidence="1">
    <location>
        <begin position="41"/>
        <end position="52"/>
    </location>
</feature>